<dbReference type="OMA" id="IDIGRCI"/>
<dbReference type="PROSITE" id="PS50048">
    <property type="entry name" value="ZN2_CY6_FUNGAL_2"/>
    <property type="match status" value="1"/>
</dbReference>
<feature type="region of interest" description="Disordered" evidence="3">
    <location>
        <begin position="61"/>
        <end position="115"/>
    </location>
</feature>
<dbReference type="GO" id="GO:0000981">
    <property type="term" value="F:DNA-binding transcription factor activity, RNA polymerase II-specific"/>
    <property type="evidence" value="ECO:0007669"/>
    <property type="project" value="InterPro"/>
</dbReference>
<dbReference type="InterPro" id="IPR001138">
    <property type="entry name" value="Zn2Cys6_DnaBD"/>
</dbReference>
<evidence type="ECO:0000256" key="3">
    <source>
        <dbReference type="SAM" id="MobiDB-lite"/>
    </source>
</evidence>
<dbReference type="PROSITE" id="PS00463">
    <property type="entry name" value="ZN2_CY6_FUNGAL_1"/>
    <property type="match status" value="1"/>
</dbReference>
<dbReference type="Pfam" id="PF04082">
    <property type="entry name" value="Fungal_trans"/>
    <property type="match status" value="1"/>
</dbReference>
<feature type="compositionally biased region" description="Basic and acidic residues" evidence="3">
    <location>
        <begin position="87"/>
        <end position="101"/>
    </location>
</feature>
<accession>A0A2H3CPD1</accession>
<protein>
    <recommendedName>
        <fullName evidence="4">Zn(2)-C6 fungal-type domain-containing protein</fullName>
    </recommendedName>
</protein>
<evidence type="ECO:0000313" key="6">
    <source>
        <dbReference type="Proteomes" id="UP000217790"/>
    </source>
</evidence>
<name>A0A2H3CPD1_ARMGA</name>
<keyword evidence="2" id="KW-0539">Nucleus</keyword>
<feature type="domain" description="Zn(2)-C6 fungal-type" evidence="4">
    <location>
        <begin position="18"/>
        <end position="52"/>
    </location>
</feature>
<dbReference type="SMART" id="SM00066">
    <property type="entry name" value="GAL4"/>
    <property type="match status" value="1"/>
</dbReference>
<dbReference type="SUPFAM" id="SSF57701">
    <property type="entry name" value="Zn2/Cys6 DNA-binding domain"/>
    <property type="match status" value="1"/>
</dbReference>
<feature type="compositionally biased region" description="Polar residues" evidence="3">
    <location>
        <begin position="102"/>
        <end position="115"/>
    </location>
</feature>
<dbReference type="CDD" id="cd00067">
    <property type="entry name" value="GAL4"/>
    <property type="match status" value="1"/>
</dbReference>
<dbReference type="InterPro" id="IPR050987">
    <property type="entry name" value="AtrR-like"/>
</dbReference>
<sequence>MSGNEDDYIYKKRRLHRACDFCRRKKIRCDGVKMDGSDRCSNCKLYDADCTYLEAAQKRTVPRGNVESPADKRMPRPDNNAMSNFVHEGEDSRRASSRFDRLSSTSALPTHSTTSPLMPLKELAATGRSPNLPSDVSNIKQEECEDFLTLSDDFQRLEVRDDSIYRFFGKSSSVQLIQTVMDVKHGYVSSADSWLPPSLFDAMRPEFRTRRSWEWNNTEPPYICTYAFPPDDLLADLIDLFLKRNDVMFPCLHGPTFRRCVKDKLHLRDEMFGAVVLLVCANASRQSDDPRVLLDGEESKQSSGWKWFNQVQNTRRSLLAPPTIHDLQFYCLFGSFIFGTSSPQACWTVIGMGLRLAQDIGAHRKRNGPPTVESEMLKKAFWCLVAMDRDASCALGRPSGINDEDIDVDFLIECDDEYWENPDPEKAFKQPPGIPSKIAYFNTALRLNQLLGFCLRTIYCPNKSKVLLGFVGKEWEQHIVAELDSALNKWVDSVPEHLRWDPHREDELFFNQSVCLYTSYYHLQILIHRPFIPTPRNSSPLQYPSLAICTNAARSLSHLLDVQRRRGGFWAQHACLLDAFAAGIVLLLNIWGGKKSGLALNPKKEMQDVFKCMQVMKDMESTYHLAGRLWDFMYQLANVSDLPLPEQDSPPAQKRARDHDTTGTASDTDSSRSRTNSSTEEMSPFAPESTNFAIFGSGNVPRQSPSQMFTDGSAPPFTSQDHLFGLPMHSADLGKMPLHGLVSFSDEIRDPSQQWAASAPTYNAGVSYNMNVPSSVPQDFSFPTNTHGDPLANPELLDGDAMAMWSNAPNGYELYDWMAYLDGVSHGE</sequence>
<dbReference type="Proteomes" id="UP000217790">
    <property type="component" value="Unassembled WGS sequence"/>
</dbReference>
<dbReference type="GO" id="GO:0008270">
    <property type="term" value="F:zinc ion binding"/>
    <property type="evidence" value="ECO:0007669"/>
    <property type="project" value="InterPro"/>
</dbReference>
<dbReference type="PANTHER" id="PTHR46910">
    <property type="entry name" value="TRANSCRIPTION FACTOR PDR1"/>
    <property type="match status" value="1"/>
</dbReference>
<dbReference type="InterPro" id="IPR036864">
    <property type="entry name" value="Zn2-C6_fun-type_DNA-bd_sf"/>
</dbReference>
<feature type="compositionally biased region" description="Low complexity" evidence="3">
    <location>
        <begin position="662"/>
        <end position="679"/>
    </location>
</feature>
<evidence type="ECO:0000256" key="2">
    <source>
        <dbReference type="ARBA" id="ARBA00023242"/>
    </source>
</evidence>
<keyword evidence="6" id="KW-1185">Reference proteome</keyword>
<dbReference type="Gene3D" id="4.10.240.10">
    <property type="entry name" value="Zn(2)-C6 fungal-type DNA-binding domain"/>
    <property type="match status" value="1"/>
</dbReference>
<dbReference type="PANTHER" id="PTHR46910:SF38">
    <property type="entry name" value="ZN(2)-C6 FUNGAL-TYPE DOMAIN-CONTAINING PROTEIN"/>
    <property type="match status" value="1"/>
</dbReference>
<feature type="region of interest" description="Disordered" evidence="3">
    <location>
        <begin position="643"/>
        <end position="716"/>
    </location>
</feature>
<evidence type="ECO:0000259" key="4">
    <source>
        <dbReference type="PROSITE" id="PS50048"/>
    </source>
</evidence>
<keyword evidence="1" id="KW-0479">Metal-binding</keyword>
<gene>
    <name evidence="5" type="ORF">ARMGADRAFT_1018952</name>
</gene>
<evidence type="ECO:0000256" key="1">
    <source>
        <dbReference type="ARBA" id="ARBA00022723"/>
    </source>
</evidence>
<proteinExistence type="predicted"/>
<dbReference type="SMART" id="SM00906">
    <property type="entry name" value="Fungal_trans"/>
    <property type="match status" value="1"/>
</dbReference>
<dbReference type="InParanoid" id="A0A2H3CPD1"/>
<evidence type="ECO:0000313" key="5">
    <source>
        <dbReference type="EMBL" id="PBK83730.1"/>
    </source>
</evidence>
<dbReference type="STRING" id="47427.A0A2H3CPD1"/>
<dbReference type="AlphaFoldDB" id="A0A2H3CPD1"/>
<dbReference type="CDD" id="cd12148">
    <property type="entry name" value="fungal_TF_MHR"/>
    <property type="match status" value="1"/>
</dbReference>
<organism evidence="5 6">
    <name type="scientific">Armillaria gallica</name>
    <name type="common">Bulbous honey fungus</name>
    <name type="synonym">Armillaria bulbosa</name>
    <dbReference type="NCBI Taxonomy" id="47427"/>
    <lineage>
        <taxon>Eukaryota</taxon>
        <taxon>Fungi</taxon>
        <taxon>Dikarya</taxon>
        <taxon>Basidiomycota</taxon>
        <taxon>Agaricomycotina</taxon>
        <taxon>Agaricomycetes</taxon>
        <taxon>Agaricomycetidae</taxon>
        <taxon>Agaricales</taxon>
        <taxon>Marasmiineae</taxon>
        <taxon>Physalacriaceae</taxon>
        <taxon>Armillaria</taxon>
    </lineage>
</organism>
<dbReference type="Pfam" id="PF00172">
    <property type="entry name" value="Zn_clus"/>
    <property type="match status" value="1"/>
</dbReference>
<dbReference type="OrthoDB" id="4456959at2759"/>
<reference evidence="6" key="1">
    <citation type="journal article" date="2017" name="Nat. Ecol. Evol.">
        <title>Genome expansion and lineage-specific genetic innovations in the forest pathogenic fungi Armillaria.</title>
        <authorList>
            <person name="Sipos G."/>
            <person name="Prasanna A.N."/>
            <person name="Walter M.C."/>
            <person name="O'Connor E."/>
            <person name="Balint B."/>
            <person name="Krizsan K."/>
            <person name="Kiss B."/>
            <person name="Hess J."/>
            <person name="Varga T."/>
            <person name="Slot J."/>
            <person name="Riley R."/>
            <person name="Boka B."/>
            <person name="Rigling D."/>
            <person name="Barry K."/>
            <person name="Lee J."/>
            <person name="Mihaltcheva S."/>
            <person name="LaButti K."/>
            <person name="Lipzen A."/>
            <person name="Waldron R."/>
            <person name="Moloney N.M."/>
            <person name="Sperisen C."/>
            <person name="Kredics L."/>
            <person name="Vagvoelgyi C."/>
            <person name="Patrignani A."/>
            <person name="Fitzpatrick D."/>
            <person name="Nagy I."/>
            <person name="Doyle S."/>
            <person name="Anderson J.B."/>
            <person name="Grigoriev I.V."/>
            <person name="Gueldener U."/>
            <person name="Muensterkoetter M."/>
            <person name="Nagy L.G."/>
        </authorList>
    </citation>
    <scope>NUCLEOTIDE SEQUENCE [LARGE SCALE GENOMIC DNA]</scope>
    <source>
        <strain evidence="6">Ar21-2</strain>
    </source>
</reference>
<dbReference type="InterPro" id="IPR007219">
    <property type="entry name" value="XnlR_reg_dom"/>
</dbReference>
<dbReference type="GO" id="GO:0006351">
    <property type="term" value="P:DNA-templated transcription"/>
    <property type="evidence" value="ECO:0007669"/>
    <property type="project" value="InterPro"/>
</dbReference>
<feature type="compositionally biased region" description="Polar residues" evidence="3">
    <location>
        <begin position="700"/>
        <end position="716"/>
    </location>
</feature>
<dbReference type="GO" id="GO:0003677">
    <property type="term" value="F:DNA binding"/>
    <property type="evidence" value="ECO:0007669"/>
    <property type="project" value="InterPro"/>
</dbReference>
<dbReference type="EMBL" id="KZ293704">
    <property type="protein sequence ID" value="PBK83730.1"/>
    <property type="molecule type" value="Genomic_DNA"/>
</dbReference>